<dbReference type="Proteomes" id="UP000030487">
    <property type="component" value="Unassembled WGS sequence"/>
</dbReference>
<evidence type="ECO:0000313" key="2">
    <source>
        <dbReference type="Proteomes" id="UP000030487"/>
    </source>
</evidence>
<accession>A0ABR4Y1K8</accession>
<evidence type="ECO:0008006" key="3">
    <source>
        <dbReference type="Google" id="ProtNLM"/>
    </source>
</evidence>
<evidence type="ECO:0000313" key="1">
    <source>
        <dbReference type="EMBL" id="KGR87280.1"/>
    </source>
</evidence>
<dbReference type="EMBL" id="JPVR01000067">
    <property type="protein sequence ID" value="KGR87280.1"/>
    <property type="molecule type" value="Genomic_DNA"/>
</dbReference>
<comment type="caution">
    <text evidence="1">The sequence shown here is derived from an EMBL/GenBank/DDBJ whole genome shotgun (WGS) entry which is preliminary data.</text>
</comment>
<dbReference type="RefSeq" id="WP_036076393.1">
    <property type="nucleotide sequence ID" value="NZ_AVCW01000015.1"/>
</dbReference>
<keyword evidence="2" id="KW-1185">Reference proteome</keyword>
<reference evidence="1 2" key="1">
    <citation type="submission" date="2014-02" db="EMBL/GenBank/DDBJ databases">
        <title>Draft genome sequence of Lysinibacillus boronitolerans NBRC 103108.</title>
        <authorList>
            <person name="Zhang F."/>
            <person name="Wang G."/>
            <person name="Zhang L."/>
        </authorList>
    </citation>
    <scope>NUCLEOTIDE SEQUENCE [LARGE SCALE GENOMIC DNA]</scope>
    <source>
        <strain evidence="1 2">NBRC 103108</strain>
    </source>
</reference>
<gene>
    <name evidence="1" type="ORF">CD31_07005</name>
</gene>
<protein>
    <recommendedName>
        <fullName evidence="3">DUF4030 domain-containing protein</fullName>
    </recommendedName>
</protein>
<proteinExistence type="predicted"/>
<name>A0ABR4Y1K8_9BACI</name>
<sequence length="218" mass="25135">MFIKKLFTLWFLLLIIVCGAFFFFANAPIQYAEKTNIPMSQPSNDELLRYIQQYQFLISEVSHALRKEAYSFQLDYGILPNSKIELLVSLPDKVDRKAKQHIEETILDVIKANELNPISFQITLKNLYEPAAAISTRLSYNDVMANLFEAMFAQNFGAFSVDHSMTSEEIQVRINLTDEKNDKAKKKAQQLAEDTIKQHQFDVEAFSIDVQNQIKILD</sequence>
<organism evidence="1 2">
    <name type="scientific">Lysinibacillus boronitolerans JCM 21713 = 10a = NBRC 103108</name>
    <dbReference type="NCBI Taxonomy" id="1294264"/>
    <lineage>
        <taxon>Bacteria</taxon>
        <taxon>Bacillati</taxon>
        <taxon>Bacillota</taxon>
        <taxon>Bacilli</taxon>
        <taxon>Bacillales</taxon>
        <taxon>Bacillaceae</taxon>
        <taxon>Lysinibacillus</taxon>
    </lineage>
</organism>